<dbReference type="NCBIfam" id="NF004637">
    <property type="entry name" value="PRK05986.1"/>
    <property type="match status" value="1"/>
</dbReference>
<dbReference type="InterPro" id="IPR027417">
    <property type="entry name" value="P-loop_NTPase"/>
</dbReference>
<sequence length="230" mass="26094">MKNKITKENSRLNKLDKSAEKIGMGGNLIPNISEEKYKERMQKRKEVQTQRLKERKKEKGLIIVNTGQGKGKTTAALGMGLRTIGHNHNVAIIQFIKGGWEPGESLAFKIFGDKLKFHACGEGFTWETQDRNRDINLVKSSWRKAVSYIKDPNYKLIILDEIIVAIKLGYIDEDEIINGINLRPELTHIVLTGRGASEKLIDSADLVTEMKLIHHPFREQGVKAQEGIEY</sequence>
<organism evidence="2 3">
    <name type="scientific">Prochlorococcus marinus str. PAC1</name>
    <dbReference type="NCBI Taxonomy" id="59924"/>
    <lineage>
        <taxon>Bacteria</taxon>
        <taxon>Bacillati</taxon>
        <taxon>Cyanobacteriota</taxon>
        <taxon>Cyanophyceae</taxon>
        <taxon>Synechococcales</taxon>
        <taxon>Prochlorococcaceae</taxon>
        <taxon>Prochlorococcus</taxon>
    </lineage>
</organism>
<keyword evidence="2" id="KW-0808">Transferase</keyword>
<dbReference type="PIRSF" id="PIRSF015617">
    <property type="entry name" value="Adensltrnsf_CobA"/>
    <property type="match status" value="1"/>
</dbReference>
<dbReference type="GO" id="GO:0005524">
    <property type="term" value="F:ATP binding"/>
    <property type="evidence" value="ECO:0007669"/>
    <property type="project" value="InterPro"/>
</dbReference>
<evidence type="ECO:0000313" key="2">
    <source>
        <dbReference type="EMBL" id="KGG19361.1"/>
    </source>
</evidence>
<evidence type="ECO:0000313" key="3">
    <source>
        <dbReference type="Proteomes" id="UP000030392"/>
    </source>
</evidence>
<comment type="caution">
    <text evidence="2">The sequence shown here is derived from an EMBL/GenBank/DDBJ whole genome shotgun (WGS) entry which is preliminary data.</text>
</comment>
<dbReference type="GO" id="GO:0008817">
    <property type="term" value="F:corrinoid adenosyltransferase activity"/>
    <property type="evidence" value="ECO:0007669"/>
    <property type="project" value="UniProtKB-EC"/>
</dbReference>
<dbReference type="EC" id="2.5.1.17" evidence="2"/>
<dbReference type="NCBIfam" id="TIGR00708">
    <property type="entry name" value="cobA"/>
    <property type="match status" value="1"/>
</dbReference>
<dbReference type="PANTHER" id="PTHR46638">
    <property type="entry name" value="CORRINOID ADENOSYLTRANSFERASE"/>
    <property type="match status" value="1"/>
</dbReference>
<dbReference type="GO" id="GO:0009236">
    <property type="term" value="P:cobalamin biosynthetic process"/>
    <property type="evidence" value="ECO:0007669"/>
    <property type="project" value="InterPro"/>
</dbReference>
<dbReference type="RefSeq" id="WP_036906946.1">
    <property type="nucleotide sequence ID" value="NZ_CP138967.1"/>
</dbReference>
<dbReference type="EMBL" id="JNAX01000015">
    <property type="protein sequence ID" value="KGG19361.1"/>
    <property type="molecule type" value="Genomic_DNA"/>
</dbReference>
<dbReference type="Proteomes" id="UP000030392">
    <property type="component" value="Unassembled WGS sequence"/>
</dbReference>
<gene>
    <name evidence="2" type="ORF">EV03_1743</name>
</gene>
<dbReference type="PANTHER" id="PTHR46638:SF1">
    <property type="entry name" value="CORRINOID ADENOSYLTRANSFERASE"/>
    <property type="match status" value="1"/>
</dbReference>
<proteinExistence type="predicted"/>
<dbReference type="AlphaFoldDB" id="A0A0A2BZ40"/>
<dbReference type="InterPro" id="IPR003724">
    <property type="entry name" value="CblAdoTrfase_CobA"/>
</dbReference>
<dbReference type="Gene3D" id="3.40.50.300">
    <property type="entry name" value="P-loop containing nucleotide triphosphate hydrolases"/>
    <property type="match status" value="1"/>
</dbReference>
<dbReference type="Pfam" id="PF02572">
    <property type="entry name" value="CobA_CobO_BtuR"/>
    <property type="match status" value="1"/>
</dbReference>
<evidence type="ECO:0000259" key="1">
    <source>
        <dbReference type="Pfam" id="PF12557"/>
    </source>
</evidence>
<reference evidence="3" key="1">
    <citation type="journal article" date="2014" name="Sci. Data">
        <title>Genomes of diverse isolates of the marine cyanobacterium Prochlorococcus.</title>
        <authorList>
            <person name="Biller S."/>
            <person name="Berube P."/>
            <person name="Thompson J."/>
            <person name="Kelly L."/>
            <person name="Roggensack S."/>
            <person name="Awad L."/>
            <person name="Roache-Johnson K."/>
            <person name="Ding H."/>
            <person name="Giovannoni S.J."/>
            <person name="Moore L.R."/>
            <person name="Chisholm S.W."/>
        </authorList>
    </citation>
    <scope>NUCLEOTIDE SEQUENCE [LARGE SCALE GENOMIC DNA]</scope>
    <source>
        <strain evidence="3">PAC1</strain>
    </source>
</reference>
<feature type="domain" description="Cob(I)alamin adenosyltransferase N-terminal" evidence="1">
    <location>
        <begin position="33"/>
        <end position="52"/>
    </location>
</feature>
<dbReference type="Pfam" id="PF12557">
    <property type="entry name" value="Co_AT_N"/>
    <property type="match status" value="1"/>
</dbReference>
<dbReference type="InterPro" id="IPR025826">
    <property type="entry name" value="Co_AT_N_dom"/>
</dbReference>
<accession>A0A0A2BZ40</accession>
<name>A0A0A2BZ40_PROMR</name>
<protein>
    <submittedName>
        <fullName evidence="2">Cob(I)alamin adenosyltransferase</fullName>
        <ecNumber evidence="2">2.5.1.17</ecNumber>
    </submittedName>
</protein>
<dbReference type="SUPFAM" id="SSF52540">
    <property type="entry name" value="P-loop containing nucleoside triphosphate hydrolases"/>
    <property type="match status" value="1"/>
</dbReference>
<dbReference type="CDD" id="cd00561">
    <property type="entry name" value="CobA_ACA"/>
    <property type="match status" value="1"/>
</dbReference>